<reference evidence="2 4" key="1">
    <citation type="journal article" date="2012" name="Nature">
        <title>Algal genomes reveal evolutionary mosaicism and the fate of nucleomorphs.</title>
        <authorList>
            <consortium name="DOE Joint Genome Institute"/>
            <person name="Curtis B.A."/>
            <person name="Tanifuji G."/>
            <person name="Burki F."/>
            <person name="Gruber A."/>
            <person name="Irimia M."/>
            <person name="Maruyama S."/>
            <person name="Arias M.C."/>
            <person name="Ball S.G."/>
            <person name="Gile G.H."/>
            <person name="Hirakawa Y."/>
            <person name="Hopkins J.F."/>
            <person name="Kuo A."/>
            <person name="Rensing S.A."/>
            <person name="Schmutz J."/>
            <person name="Symeonidi A."/>
            <person name="Elias M."/>
            <person name="Eveleigh R.J."/>
            <person name="Herman E.K."/>
            <person name="Klute M.J."/>
            <person name="Nakayama T."/>
            <person name="Obornik M."/>
            <person name="Reyes-Prieto A."/>
            <person name="Armbrust E.V."/>
            <person name="Aves S.J."/>
            <person name="Beiko R.G."/>
            <person name="Coutinho P."/>
            <person name="Dacks J.B."/>
            <person name="Durnford D.G."/>
            <person name="Fast N.M."/>
            <person name="Green B.R."/>
            <person name="Grisdale C.J."/>
            <person name="Hempel F."/>
            <person name="Henrissat B."/>
            <person name="Hoppner M.P."/>
            <person name="Ishida K."/>
            <person name="Kim E."/>
            <person name="Koreny L."/>
            <person name="Kroth P.G."/>
            <person name="Liu Y."/>
            <person name="Malik S.B."/>
            <person name="Maier U.G."/>
            <person name="McRose D."/>
            <person name="Mock T."/>
            <person name="Neilson J.A."/>
            <person name="Onodera N.T."/>
            <person name="Poole A.M."/>
            <person name="Pritham E.J."/>
            <person name="Richards T.A."/>
            <person name="Rocap G."/>
            <person name="Roy S.W."/>
            <person name="Sarai C."/>
            <person name="Schaack S."/>
            <person name="Shirato S."/>
            <person name="Slamovits C.H."/>
            <person name="Spencer D.F."/>
            <person name="Suzuki S."/>
            <person name="Worden A.Z."/>
            <person name="Zauner S."/>
            <person name="Barry K."/>
            <person name="Bell C."/>
            <person name="Bharti A.K."/>
            <person name="Crow J.A."/>
            <person name="Grimwood J."/>
            <person name="Kramer R."/>
            <person name="Lindquist E."/>
            <person name="Lucas S."/>
            <person name="Salamov A."/>
            <person name="McFadden G.I."/>
            <person name="Lane C.E."/>
            <person name="Keeling P.J."/>
            <person name="Gray M.W."/>
            <person name="Grigoriev I.V."/>
            <person name="Archibald J.M."/>
        </authorList>
    </citation>
    <scope>NUCLEOTIDE SEQUENCE</scope>
    <source>
        <strain evidence="2 4">CCMP2712</strain>
    </source>
</reference>
<gene>
    <name evidence="2" type="ORF">GUITHDRAFT_162191</name>
</gene>
<dbReference type="KEGG" id="gtt:GUITHDRAFT_162191"/>
<dbReference type="PaxDb" id="55529-EKX49464"/>
<keyword evidence="4" id="KW-1185">Reference proteome</keyword>
<keyword evidence="1" id="KW-0812">Transmembrane</keyword>
<organism evidence="2">
    <name type="scientific">Guillardia theta (strain CCMP2712)</name>
    <name type="common">Cryptophyte</name>
    <dbReference type="NCBI Taxonomy" id="905079"/>
    <lineage>
        <taxon>Eukaryota</taxon>
        <taxon>Cryptophyceae</taxon>
        <taxon>Pyrenomonadales</taxon>
        <taxon>Geminigeraceae</taxon>
        <taxon>Guillardia</taxon>
    </lineage>
</organism>
<reference evidence="3" key="3">
    <citation type="submission" date="2016-03" db="UniProtKB">
        <authorList>
            <consortium name="EnsemblProtists"/>
        </authorList>
    </citation>
    <scope>IDENTIFICATION</scope>
</reference>
<reference evidence="4" key="2">
    <citation type="submission" date="2012-11" db="EMBL/GenBank/DDBJ databases">
        <authorList>
            <person name="Kuo A."/>
            <person name="Curtis B.A."/>
            <person name="Tanifuji G."/>
            <person name="Burki F."/>
            <person name="Gruber A."/>
            <person name="Irimia M."/>
            <person name="Maruyama S."/>
            <person name="Arias M.C."/>
            <person name="Ball S.G."/>
            <person name="Gile G.H."/>
            <person name="Hirakawa Y."/>
            <person name="Hopkins J.F."/>
            <person name="Rensing S.A."/>
            <person name="Schmutz J."/>
            <person name="Symeonidi A."/>
            <person name="Elias M."/>
            <person name="Eveleigh R.J."/>
            <person name="Herman E.K."/>
            <person name="Klute M.J."/>
            <person name="Nakayama T."/>
            <person name="Obornik M."/>
            <person name="Reyes-Prieto A."/>
            <person name="Armbrust E.V."/>
            <person name="Aves S.J."/>
            <person name="Beiko R.G."/>
            <person name="Coutinho P."/>
            <person name="Dacks J.B."/>
            <person name="Durnford D.G."/>
            <person name="Fast N.M."/>
            <person name="Green B.R."/>
            <person name="Grisdale C."/>
            <person name="Hempe F."/>
            <person name="Henrissat B."/>
            <person name="Hoppner M.P."/>
            <person name="Ishida K.-I."/>
            <person name="Kim E."/>
            <person name="Koreny L."/>
            <person name="Kroth P.G."/>
            <person name="Liu Y."/>
            <person name="Malik S.-B."/>
            <person name="Maier U.G."/>
            <person name="McRose D."/>
            <person name="Mock T."/>
            <person name="Neilson J.A."/>
            <person name="Onodera N.T."/>
            <person name="Poole A.M."/>
            <person name="Pritham E.J."/>
            <person name="Richards T.A."/>
            <person name="Rocap G."/>
            <person name="Roy S.W."/>
            <person name="Sarai C."/>
            <person name="Schaack S."/>
            <person name="Shirato S."/>
            <person name="Slamovits C.H."/>
            <person name="Spencer D.F."/>
            <person name="Suzuki S."/>
            <person name="Worden A.Z."/>
            <person name="Zauner S."/>
            <person name="Barry K."/>
            <person name="Bell C."/>
            <person name="Bharti A.K."/>
            <person name="Crow J.A."/>
            <person name="Grimwood J."/>
            <person name="Kramer R."/>
            <person name="Lindquist E."/>
            <person name="Lucas S."/>
            <person name="Salamov A."/>
            <person name="McFadden G.I."/>
            <person name="Lane C.E."/>
            <person name="Keeling P.J."/>
            <person name="Gray M.W."/>
            <person name="Grigoriev I.V."/>
            <person name="Archibald J.M."/>
        </authorList>
    </citation>
    <scope>NUCLEOTIDE SEQUENCE</scope>
    <source>
        <strain evidence="4">CCMP2712</strain>
    </source>
</reference>
<dbReference type="Proteomes" id="UP000011087">
    <property type="component" value="Unassembled WGS sequence"/>
</dbReference>
<proteinExistence type="predicted"/>
<feature type="transmembrane region" description="Helical" evidence="1">
    <location>
        <begin position="235"/>
        <end position="256"/>
    </location>
</feature>
<dbReference type="RefSeq" id="XP_005836444.1">
    <property type="nucleotide sequence ID" value="XM_005836387.1"/>
</dbReference>
<evidence type="ECO:0000256" key="1">
    <source>
        <dbReference type="SAM" id="Phobius"/>
    </source>
</evidence>
<keyword evidence="1" id="KW-1133">Transmembrane helix</keyword>
<sequence length="260" mass="28387">MQQGMELAASTVWVRGQHLTGNGVMLSKSRIITSRQIVFTYHEATLSEVDYLDQEEGVVFTTACDPSSCFLSNQRLDMTIVGVDPEFCNRCKLQPVTVHDGRLARGNEVVMVSKLGGAIEEETTIATRLVVEEVGESEVFLSPVDDLTSGVLGSPIFKDKSLVAIVVKLKQEEGGLRALMIETVLDKLKKRQQLEHALGADGNSSSNGIVEQRVRTKKISKLKRMLGKAQSEANFVGIAAAGAVALTVVSLVVVFLRWRR</sequence>
<dbReference type="HOGENOM" id="CLU_1071345_0_0_1"/>
<accession>L1JMG8</accession>
<dbReference type="GeneID" id="17305926"/>
<dbReference type="EnsemblProtists" id="EKX49464">
    <property type="protein sequence ID" value="EKX49464"/>
    <property type="gene ID" value="GUITHDRAFT_162191"/>
</dbReference>
<dbReference type="AlphaFoldDB" id="L1JMG8"/>
<protein>
    <submittedName>
        <fullName evidence="2 3">Uncharacterized protein</fullName>
    </submittedName>
</protein>
<evidence type="ECO:0000313" key="4">
    <source>
        <dbReference type="Proteomes" id="UP000011087"/>
    </source>
</evidence>
<evidence type="ECO:0000313" key="3">
    <source>
        <dbReference type="EnsemblProtists" id="EKX49464"/>
    </source>
</evidence>
<name>L1JMG8_GUITC</name>
<keyword evidence="1" id="KW-0472">Membrane</keyword>
<dbReference type="EMBL" id="JH992982">
    <property type="protein sequence ID" value="EKX49464.1"/>
    <property type="molecule type" value="Genomic_DNA"/>
</dbReference>
<evidence type="ECO:0000313" key="2">
    <source>
        <dbReference type="EMBL" id="EKX49464.1"/>
    </source>
</evidence>